<name>A0A2T0RUU8_9RHOB</name>
<dbReference type="Proteomes" id="UP000239480">
    <property type="component" value="Unassembled WGS sequence"/>
</dbReference>
<keyword evidence="3" id="KW-1185">Reference proteome</keyword>
<accession>A0A2T0RUU8</accession>
<dbReference type="AlphaFoldDB" id="A0A2T0RUU8"/>
<reference evidence="2 3" key="1">
    <citation type="submission" date="2018-03" db="EMBL/GenBank/DDBJ databases">
        <title>Genomic Encyclopedia of Archaeal and Bacterial Type Strains, Phase II (KMG-II): from individual species to whole genera.</title>
        <authorList>
            <person name="Goeker M."/>
        </authorList>
    </citation>
    <scope>NUCLEOTIDE SEQUENCE [LARGE SCALE GENOMIC DNA]</scope>
    <source>
        <strain evidence="2 3">DSM 29328</strain>
    </source>
</reference>
<protein>
    <submittedName>
        <fullName evidence="2">Hint domain-containing protein</fullName>
    </submittedName>
</protein>
<comment type="caution">
    <text evidence="2">The sequence shown here is derived from an EMBL/GenBank/DDBJ whole genome shotgun (WGS) entry which is preliminary data.</text>
</comment>
<dbReference type="RefSeq" id="WP_106203875.1">
    <property type="nucleotide sequence ID" value="NZ_PVTD01000002.1"/>
</dbReference>
<evidence type="ECO:0000259" key="1">
    <source>
        <dbReference type="Pfam" id="PF13403"/>
    </source>
</evidence>
<dbReference type="SUPFAM" id="SSF51294">
    <property type="entry name" value="Hedgehog/intein (Hint) domain"/>
    <property type="match status" value="1"/>
</dbReference>
<organism evidence="2 3">
    <name type="scientific">Aliiruegeria haliotis</name>
    <dbReference type="NCBI Taxonomy" id="1280846"/>
    <lineage>
        <taxon>Bacteria</taxon>
        <taxon>Pseudomonadati</taxon>
        <taxon>Pseudomonadota</taxon>
        <taxon>Alphaproteobacteria</taxon>
        <taxon>Rhodobacterales</taxon>
        <taxon>Roseobacteraceae</taxon>
        <taxon>Aliiruegeria</taxon>
    </lineage>
</organism>
<sequence>MAENWLTCWKLSDFDGLISGDSKSAETVGRSLVGSRAELSDTASQVSFKVSDDDNLLQDAYKETGEYSTLAQDLVIDGITFAADSTYIEAEYRLYTDDDPAIEFTVIAIGDSSSNTTSSGTKLNYLVYADQPLDPGATYTFAKHSDGPSLGYEGPPDTICFAAGTMIDTPHGPVAVEALQPGDKVLTRDSGALPILWTGQRHFTGKHLHLAPHLAPIRIRAGALGPGSPANDLLVSPQHRVAIENWRCETLFGEASVLAPAKALCDDCNVTIEGSADGVTYCHLLLESHELVRANGHWAETLLTGPQAQEALGTSQILEIEEIFPELITQAQIPACPILTVYEAQLLMN</sequence>
<gene>
    <name evidence="2" type="ORF">CLV78_102103</name>
</gene>
<dbReference type="InterPro" id="IPR028992">
    <property type="entry name" value="Hedgehog/Intein_dom"/>
</dbReference>
<dbReference type="EMBL" id="PVTD01000002">
    <property type="protein sequence ID" value="PRY24930.1"/>
    <property type="molecule type" value="Genomic_DNA"/>
</dbReference>
<evidence type="ECO:0000313" key="2">
    <source>
        <dbReference type="EMBL" id="PRY24930.1"/>
    </source>
</evidence>
<evidence type="ECO:0000313" key="3">
    <source>
        <dbReference type="Proteomes" id="UP000239480"/>
    </source>
</evidence>
<feature type="domain" description="Hedgehog/Intein (Hint)" evidence="1">
    <location>
        <begin position="159"/>
        <end position="305"/>
    </location>
</feature>
<dbReference type="Gene3D" id="2.170.16.10">
    <property type="entry name" value="Hedgehog/Intein (Hint) domain"/>
    <property type="match status" value="1"/>
</dbReference>
<dbReference type="Pfam" id="PF13403">
    <property type="entry name" value="Hint_2"/>
    <property type="match status" value="1"/>
</dbReference>
<dbReference type="InterPro" id="IPR036844">
    <property type="entry name" value="Hint_dom_sf"/>
</dbReference>
<proteinExistence type="predicted"/>